<dbReference type="PANTHER" id="PTHR12154">
    <property type="entry name" value="GLYCOSYL TRANSFERASE-RELATED"/>
    <property type="match status" value="1"/>
</dbReference>
<comment type="similarity">
    <text evidence="3 11">Belongs to the ALG14 family.</text>
</comment>
<dbReference type="GO" id="GO:0004577">
    <property type="term" value="F:N-acetylglucosaminyldiphosphodolichol N-acetylglucosaminyltransferase activity"/>
    <property type="evidence" value="ECO:0007669"/>
    <property type="project" value="TreeGrafter"/>
</dbReference>
<keyword evidence="8" id="KW-1133">Transmembrane helix</keyword>
<evidence type="ECO:0000256" key="2">
    <source>
        <dbReference type="ARBA" id="ARBA00004590"/>
    </source>
</evidence>
<dbReference type="Gene3D" id="3.40.50.2000">
    <property type="entry name" value="Glycogen Phosphorylase B"/>
    <property type="match status" value="1"/>
</dbReference>
<dbReference type="InterPro" id="IPR013969">
    <property type="entry name" value="Oligosacch_biosynth_Alg14"/>
</dbReference>
<dbReference type="AlphaFoldDB" id="A0A4U0XHY6"/>
<evidence type="ECO:0000256" key="4">
    <source>
        <dbReference type="ARBA" id="ARBA00011335"/>
    </source>
</evidence>
<keyword evidence="6" id="KW-0812">Transmembrane</keyword>
<accession>A0A4U0XHY6</accession>
<evidence type="ECO:0000256" key="7">
    <source>
        <dbReference type="ARBA" id="ARBA00022824"/>
    </source>
</evidence>
<sequence length="272" mass="30358">MAFILTTLLLLTLLTLPALLYRLTLILTPSRNKPLRHGRRNPNEPTHLLIILGSGGHTAEMLAMLTRAVTSPDPAQKLNWKDYHHRTWVISEGDSISAERAKEFEEMATPLSTQEDLMAGKVKRATDIGPGGYEIVTVPRAREIHQPLLTAPVSSFKCLRACRELLMKHTTDTRDGHAAMAGEVDFPDLILCNGPATATILVLASVLLRFFDVRGCSTRGKMRTVYVESWARVKRLSLSGRLLSRVVDRFLVQWPQLAKEAVGRIEYRGVLV</sequence>
<comment type="function">
    <text evidence="11">Involved in protein N-glycosylation. Essential for the second step of the dolichol-linked oligosaccharide pathway. Anchors the catalytic subunit ALG13 to the ER.</text>
</comment>
<evidence type="ECO:0000313" key="12">
    <source>
        <dbReference type="EMBL" id="TKA75696.1"/>
    </source>
</evidence>
<evidence type="ECO:0000256" key="5">
    <source>
        <dbReference type="ARBA" id="ARBA00017467"/>
    </source>
</evidence>
<evidence type="ECO:0000313" key="13">
    <source>
        <dbReference type="Proteomes" id="UP000309340"/>
    </source>
</evidence>
<evidence type="ECO:0000256" key="11">
    <source>
        <dbReference type="RuleBase" id="RU362127"/>
    </source>
</evidence>
<dbReference type="GO" id="GO:0006488">
    <property type="term" value="P:dolichol-linked oligosaccharide biosynthetic process"/>
    <property type="evidence" value="ECO:0007669"/>
    <property type="project" value="InterPro"/>
</dbReference>
<evidence type="ECO:0000256" key="8">
    <source>
        <dbReference type="ARBA" id="ARBA00022989"/>
    </source>
</evidence>
<dbReference type="GO" id="GO:0031965">
    <property type="term" value="C:nuclear membrane"/>
    <property type="evidence" value="ECO:0007669"/>
    <property type="project" value="UniProtKB-SubCell"/>
</dbReference>
<dbReference type="Pfam" id="PF08660">
    <property type="entry name" value="Alg14"/>
    <property type="match status" value="1"/>
</dbReference>
<evidence type="ECO:0000256" key="6">
    <source>
        <dbReference type="ARBA" id="ARBA00022692"/>
    </source>
</evidence>
<evidence type="ECO:0000256" key="10">
    <source>
        <dbReference type="ARBA" id="ARBA00032062"/>
    </source>
</evidence>
<protein>
    <recommendedName>
        <fullName evidence="5 11">UDP-N-acetylglucosamine transferase subunit ALG14</fullName>
    </recommendedName>
    <alternativeName>
        <fullName evidence="10 11">Asparagine-linked glycosylation protein 14</fullName>
    </alternativeName>
</protein>
<dbReference type="STRING" id="329884.A0A4U0XHY6"/>
<name>A0A4U0XHY6_9PEZI</name>
<dbReference type="Proteomes" id="UP000309340">
    <property type="component" value="Unassembled WGS sequence"/>
</dbReference>
<dbReference type="OrthoDB" id="17098at2759"/>
<dbReference type="EMBL" id="NAJQ01000185">
    <property type="protein sequence ID" value="TKA75696.1"/>
    <property type="molecule type" value="Genomic_DNA"/>
</dbReference>
<dbReference type="GO" id="GO:0043541">
    <property type="term" value="C:UDP-N-acetylglucosamine transferase complex"/>
    <property type="evidence" value="ECO:0007669"/>
    <property type="project" value="TreeGrafter"/>
</dbReference>
<keyword evidence="9" id="KW-0472">Membrane</keyword>
<keyword evidence="13" id="KW-1185">Reference proteome</keyword>
<evidence type="ECO:0000256" key="1">
    <source>
        <dbReference type="ARBA" id="ARBA00004389"/>
    </source>
</evidence>
<gene>
    <name evidence="11" type="primary">ALG14</name>
    <name evidence="12" type="ORF">B0A55_03176</name>
</gene>
<dbReference type="PANTHER" id="PTHR12154:SF4">
    <property type="entry name" value="UDP-N-ACETYLGLUCOSAMINE TRANSFERASE SUBUNIT ALG14 HOMOLOG"/>
    <property type="match status" value="1"/>
</dbReference>
<proteinExistence type="inferred from homology"/>
<organism evidence="12 13">
    <name type="scientific">Friedmanniomyces simplex</name>
    <dbReference type="NCBI Taxonomy" id="329884"/>
    <lineage>
        <taxon>Eukaryota</taxon>
        <taxon>Fungi</taxon>
        <taxon>Dikarya</taxon>
        <taxon>Ascomycota</taxon>
        <taxon>Pezizomycotina</taxon>
        <taxon>Dothideomycetes</taxon>
        <taxon>Dothideomycetidae</taxon>
        <taxon>Mycosphaerellales</taxon>
        <taxon>Teratosphaeriaceae</taxon>
        <taxon>Friedmanniomyces</taxon>
    </lineage>
</organism>
<comment type="caution">
    <text evidence="12">The sequence shown here is derived from an EMBL/GenBank/DDBJ whole genome shotgun (WGS) entry which is preliminary data.</text>
</comment>
<evidence type="ECO:0000256" key="3">
    <source>
        <dbReference type="ARBA" id="ARBA00009731"/>
    </source>
</evidence>
<reference evidence="12 13" key="1">
    <citation type="submission" date="2017-03" db="EMBL/GenBank/DDBJ databases">
        <title>Genomes of endolithic fungi from Antarctica.</title>
        <authorList>
            <person name="Coleine C."/>
            <person name="Masonjones S."/>
            <person name="Stajich J.E."/>
        </authorList>
    </citation>
    <scope>NUCLEOTIDE SEQUENCE [LARGE SCALE GENOMIC DNA]</scope>
    <source>
        <strain evidence="12 13">CCFEE 5184</strain>
    </source>
</reference>
<comment type="subunit">
    <text evidence="4 11">Heterodimer with ALG13 to form a functional enzyme.</text>
</comment>
<keyword evidence="7 11" id="KW-0256">Endoplasmic reticulum</keyword>
<evidence type="ECO:0000256" key="9">
    <source>
        <dbReference type="ARBA" id="ARBA00023136"/>
    </source>
</evidence>
<comment type="subcellular location">
    <subcellularLocation>
        <location evidence="1 11">Endoplasmic reticulum membrane</location>
        <topology evidence="1 11">Single-pass membrane protein</topology>
    </subcellularLocation>
    <subcellularLocation>
        <location evidence="2">Nucleus membrane</location>
        <topology evidence="2">Single-pass membrane protein</topology>
    </subcellularLocation>
</comment>